<dbReference type="PANTHER" id="PTHR43840">
    <property type="entry name" value="MITOCHONDRIAL METAL TRANSPORTER 1-RELATED"/>
    <property type="match status" value="1"/>
</dbReference>
<dbReference type="InterPro" id="IPR002524">
    <property type="entry name" value="Cation_efflux"/>
</dbReference>
<dbReference type="InterPro" id="IPR027470">
    <property type="entry name" value="Cation_efflux_CTD"/>
</dbReference>
<feature type="domain" description="Cation efflux protein cytoplasmic" evidence="9">
    <location>
        <begin position="398"/>
        <end position="458"/>
    </location>
</feature>
<feature type="compositionally biased region" description="Polar residues" evidence="6">
    <location>
        <begin position="50"/>
        <end position="60"/>
    </location>
</feature>
<feature type="domain" description="Cation efflux protein transmembrane" evidence="8">
    <location>
        <begin position="183"/>
        <end position="376"/>
    </location>
</feature>
<feature type="transmembrane region" description="Helical" evidence="7">
    <location>
        <begin position="353"/>
        <end position="370"/>
    </location>
</feature>
<protein>
    <submittedName>
        <fullName evidence="10">CDF-like metal transporter</fullName>
    </submittedName>
</protein>
<dbReference type="STRING" id="5353.A0A1Q3DXZ9"/>
<dbReference type="Pfam" id="PF16916">
    <property type="entry name" value="ZT_dimer"/>
    <property type="match status" value="1"/>
</dbReference>
<proteinExistence type="predicted"/>
<dbReference type="SUPFAM" id="SSF161111">
    <property type="entry name" value="Cation efflux protein transmembrane domain-like"/>
    <property type="match status" value="1"/>
</dbReference>
<comment type="caution">
    <text evidence="10">The sequence shown here is derived from an EMBL/GenBank/DDBJ whole genome shotgun (WGS) entry which is preliminary data.</text>
</comment>
<dbReference type="NCBIfam" id="TIGR01297">
    <property type="entry name" value="CDF"/>
    <property type="match status" value="1"/>
</dbReference>
<evidence type="ECO:0000313" key="10">
    <source>
        <dbReference type="EMBL" id="GAV99618.1"/>
    </source>
</evidence>
<comment type="subcellular location">
    <subcellularLocation>
        <location evidence="1">Membrane</location>
        <topology evidence="1">Multi-pass membrane protein</topology>
    </subcellularLocation>
</comment>
<dbReference type="Gene3D" id="1.20.1510.10">
    <property type="entry name" value="Cation efflux protein transmembrane domain"/>
    <property type="match status" value="1"/>
</dbReference>
<evidence type="ECO:0000256" key="5">
    <source>
        <dbReference type="ARBA" id="ARBA00023136"/>
    </source>
</evidence>
<dbReference type="PANTHER" id="PTHR43840:SF12">
    <property type="entry name" value="CATION DIFFUSION FACILITATOR 1 (AFU_ORTHOLOGUE AFUA_1G14440)"/>
    <property type="match status" value="1"/>
</dbReference>
<evidence type="ECO:0000256" key="3">
    <source>
        <dbReference type="ARBA" id="ARBA00022692"/>
    </source>
</evidence>
<dbReference type="GO" id="GO:0008324">
    <property type="term" value="F:monoatomic cation transmembrane transporter activity"/>
    <property type="evidence" value="ECO:0007669"/>
    <property type="project" value="InterPro"/>
</dbReference>
<feature type="region of interest" description="Disordered" evidence="6">
    <location>
        <begin position="44"/>
        <end position="107"/>
    </location>
</feature>
<dbReference type="InterPro" id="IPR027469">
    <property type="entry name" value="Cation_efflux_TMD_sf"/>
</dbReference>
<feature type="transmembrane region" description="Helical" evidence="7">
    <location>
        <begin position="288"/>
        <end position="309"/>
    </location>
</feature>
<dbReference type="InterPro" id="IPR036837">
    <property type="entry name" value="Cation_efflux_CTD_sf"/>
</dbReference>
<dbReference type="InterPro" id="IPR058533">
    <property type="entry name" value="Cation_efflux_TM"/>
</dbReference>
<evidence type="ECO:0000259" key="8">
    <source>
        <dbReference type="Pfam" id="PF01545"/>
    </source>
</evidence>
<dbReference type="Proteomes" id="UP000188533">
    <property type="component" value="Unassembled WGS sequence"/>
</dbReference>
<dbReference type="Pfam" id="PF01545">
    <property type="entry name" value="Cation_efflux"/>
    <property type="match status" value="1"/>
</dbReference>
<gene>
    <name evidence="10" type="ORF">LENED_001086</name>
</gene>
<sequence length="472" mass="51780">MGRPRSQSKIEQVIVEKGTSTESIADSGQYKEIALHSTIVSGPRSVVPLTMSNPSDQQDASDSKLSSRESSPTITQLVADAGAAKQVPLSPSPSLGPDLEQNAGTSSSELEAALDPYQLRNGISTDQELSALRHRKKKGKAVAKFQDQQNELINSLLTPMQEHTETARLEAEDNRLPVKIAIYASMAANLGLCVLQLYAAISSGSFSLLATGIDSIFDIGSNVLLWYLHRKATRLDVNKWPVGGARLENIGNIVYGFLMGAVNLVVMVESVRDLVTHNSNSDTNTFHLPSIIAVAAALGVKVLLFFYCLSIRKRSSQVHVLWEDHRNDIFLNGFGVLMSAGGSKLRWWLDPTGAVIIGVGILLTWGRTVYREFELLAGKSAPNDFLKLLTYNAMTFSEDIEKVDTVRAYHSGSQYFVEVDIVMNSNTPLWKAHDASQLLQDLIEALPNVERAFVHVDHEATHTPEHRKVVYG</sequence>
<keyword evidence="11" id="KW-1185">Reference proteome</keyword>
<organism evidence="10 11">
    <name type="scientific">Lentinula edodes</name>
    <name type="common">Shiitake mushroom</name>
    <name type="synonym">Lentinus edodes</name>
    <dbReference type="NCBI Taxonomy" id="5353"/>
    <lineage>
        <taxon>Eukaryota</taxon>
        <taxon>Fungi</taxon>
        <taxon>Dikarya</taxon>
        <taxon>Basidiomycota</taxon>
        <taxon>Agaricomycotina</taxon>
        <taxon>Agaricomycetes</taxon>
        <taxon>Agaricomycetidae</taxon>
        <taxon>Agaricales</taxon>
        <taxon>Marasmiineae</taxon>
        <taxon>Omphalotaceae</taxon>
        <taxon>Lentinula</taxon>
    </lineage>
</organism>
<reference evidence="10 11" key="2">
    <citation type="submission" date="2017-02" db="EMBL/GenBank/DDBJ databases">
        <title>A genome survey and senescence transcriptome analysis in Lentinula edodes.</title>
        <authorList>
            <person name="Sakamoto Y."/>
            <person name="Nakade K."/>
            <person name="Sato S."/>
            <person name="Yoshida Y."/>
            <person name="Miyazaki K."/>
            <person name="Natsume S."/>
            <person name="Konno N."/>
        </authorList>
    </citation>
    <scope>NUCLEOTIDE SEQUENCE [LARGE SCALE GENOMIC DNA]</scope>
    <source>
        <strain evidence="10 11">NBRC 111202</strain>
    </source>
</reference>
<keyword evidence="5 7" id="KW-0472">Membrane</keyword>
<reference evidence="10 11" key="1">
    <citation type="submission" date="2016-08" db="EMBL/GenBank/DDBJ databases">
        <authorList>
            <consortium name="Lentinula edodes genome sequencing consortium"/>
            <person name="Sakamoto Y."/>
            <person name="Nakade K."/>
            <person name="Sato S."/>
            <person name="Yoshida Y."/>
            <person name="Miyazaki K."/>
            <person name="Natsume S."/>
            <person name="Konno N."/>
        </authorList>
    </citation>
    <scope>NUCLEOTIDE SEQUENCE [LARGE SCALE GENOMIC DNA]</scope>
    <source>
        <strain evidence="10 11">NBRC 111202</strain>
    </source>
</reference>
<keyword evidence="2" id="KW-0813">Transport</keyword>
<keyword evidence="3 7" id="KW-0812">Transmembrane</keyword>
<evidence type="ECO:0000256" key="7">
    <source>
        <dbReference type="SAM" id="Phobius"/>
    </source>
</evidence>
<feature type="transmembrane region" description="Helical" evidence="7">
    <location>
        <begin position="207"/>
        <end position="228"/>
    </location>
</feature>
<keyword evidence="4 7" id="KW-1133">Transmembrane helix</keyword>
<feature type="compositionally biased region" description="Low complexity" evidence="6">
    <location>
        <begin position="88"/>
        <end position="99"/>
    </location>
</feature>
<evidence type="ECO:0000259" key="9">
    <source>
        <dbReference type="Pfam" id="PF16916"/>
    </source>
</evidence>
<accession>A0A1Q3DXZ9</accession>
<dbReference type="FunFam" id="1.20.1510.10:FF:000005">
    <property type="entry name" value="Putative Cation diffusion facilitator 1"/>
    <property type="match status" value="1"/>
</dbReference>
<dbReference type="GO" id="GO:0016020">
    <property type="term" value="C:membrane"/>
    <property type="evidence" value="ECO:0007669"/>
    <property type="project" value="UniProtKB-SubCell"/>
</dbReference>
<dbReference type="GO" id="GO:0030003">
    <property type="term" value="P:intracellular monoatomic cation homeostasis"/>
    <property type="evidence" value="ECO:0007669"/>
    <property type="project" value="UniProtKB-ARBA"/>
</dbReference>
<dbReference type="AlphaFoldDB" id="A0A1Q3DXZ9"/>
<evidence type="ECO:0000256" key="2">
    <source>
        <dbReference type="ARBA" id="ARBA00022448"/>
    </source>
</evidence>
<dbReference type="EMBL" id="BDGU01000015">
    <property type="protein sequence ID" value="GAV99618.1"/>
    <property type="molecule type" value="Genomic_DNA"/>
</dbReference>
<evidence type="ECO:0000256" key="6">
    <source>
        <dbReference type="SAM" id="MobiDB-lite"/>
    </source>
</evidence>
<feature type="transmembrane region" description="Helical" evidence="7">
    <location>
        <begin position="180"/>
        <end position="201"/>
    </location>
</feature>
<evidence type="ECO:0000313" key="11">
    <source>
        <dbReference type="Proteomes" id="UP000188533"/>
    </source>
</evidence>
<name>A0A1Q3DXZ9_LENED</name>
<dbReference type="Gene3D" id="3.30.70.1350">
    <property type="entry name" value="Cation efflux protein, cytoplasmic domain"/>
    <property type="match status" value="1"/>
</dbReference>
<feature type="transmembrane region" description="Helical" evidence="7">
    <location>
        <begin position="249"/>
        <end position="268"/>
    </location>
</feature>
<dbReference type="GO" id="GO:0098771">
    <property type="term" value="P:inorganic ion homeostasis"/>
    <property type="evidence" value="ECO:0007669"/>
    <property type="project" value="UniProtKB-ARBA"/>
</dbReference>
<evidence type="ECO:0000256" key="4">
    <source>
        <dbReference type="ARBA" id="ARBA00022989"/>
    </source>
</evidence>
<dbReference type="InterPro" id="IPR050291">
    <property type="entry name" value="CDF_Transporter"/>
</dbReference>
<dbReference type="SUPFAM" id="SSF160240">
    <property type="entry name" value="Cation efflux protein cytoplasmic domain-like"/>
    <property type="match status" value="1"/>
</dbReference>
<evidence type="ECO:0000256" key="1">
    <source>
        <dbReference type="ARBA" id="ARBA00004141"/>
    </source>
</evidence>